<dbReference type="Pfam" id="PF00202">
    <property type="entry name" value="Aminotran_3"/>
    <property type="match status" value="1"/>
</dbReference>
<dbReference type="InterPro" id="IPR015421">
    <property type="entry name" value="PyrdxlP-dep_Trfase_major"/>
</dbReference>
<dbReference type="InterPro" id="IPR015422">
    <property type="entry name" value="PyrdxlP-dep_Trfase_small"/>
</dbReference>
<dbReference type="InterPro" id="IPR005814">
    <property type="entry name" value="Aminotrans_3"/>
</dbReference>
<proteinExistence type="inferred from homology"/>
<dbReference type="PANTHER" id="PTHR11986">
    <property type="entry name" value="AMINOTRANSFERASE CLASS III"/>
    <property type="match status" value="1"/>
</dbReference>
<dbReference type="Proteomes" id="UP001500888">
    <property type="component" value="Unassembled WGS sequence"/>
</dbReference>
<evidence type="ECO:0000256" key="1">
    <source>
        <dbReference type="ARBA" id="ARBA00001933"/>
    </source>
</evidence>
<name>A0ABP7JDK0_9ACTN</name>
<keyword evidence="4 5" id="KW-0663">Pyridoxal phosphate</keyword>
<dbReference type="InterPro" id="IPR015424">
    <property type="entry name" value="PyrdxlP-dep_Trfase"/>
</dbReference>
<keyword evidence="3" id="KW-0808">Transferase</keyword>
<evidence type="ECO:0000256" key="2">
    <source>
        <dbReference type="ARBA" id="ARBA00022576"/>
    </source>
</evidence>
<gene>
    <name evidence="6" type="primary">rocD_2</name>
    <name evidence="6" type="ORF">GCM10022226_74340</name>
</gene>
<protein>
    <submittedName>
        <fullName evidence="6">Ornithine--oxo-acid transaminase</fullName>
    </submittedName>
</protein>
<dbReference type="SUPFAM" id="SSF53383">
    <property type="entry name" value="PLP-dependent transferases"/>
    <property type="match status" value="1"/>
</dbReference>
<sequence length="462" mass="49923">MSPTGQRTISGSNLHDILLSQETHFNHYGGKPLPFACVRGHGIEIEAVRLTAGMGESLHLLDASGGYGSACLGAGHEVVRRALERSTTESGYVTDEFASLERARLLAWLFGEDGLWRDHFPAGEYHVAGRNSGSEGVELALRLVLESRFDHRRLRYRPGMEERNTILAFEGAWHGWTSGLLPLLNRRHYTMGLPGPAPLDQYGVRVDHIPFGDLTALRDYFAANAGRLLAVFTEPVQGDAGILLPPPGYLRTLADLCAAKGVLFVADEVLTFAKSGAMFATRDEGAPVPTDITVIGKSLGMGVLSTSMVIARRGLRVRQTGAVATSDLRPITCAVVHEGLRHIVTADLIGHSRELDARLSAGLRAELAERFPDTYTECRGVGVLHGVELSAAAASRAPALRECLASAGVYVEFMAGAGRRSGGLRYIHPTMRIAPPLITTLDQVDEIISRLVEGTRLFEKSS</sequence>
<keyword evidence="7" id="KW-1185">Reference proteome</keyword>
<evidence type="ECO:0000256" key="3">
    <source>
        <dbReference type="ARBA" id="ARBA00022679"/>
    </source>
</evidence>
<accession>A0ABP7JDK0</accession>
<organism evidence="6 7">
    <name type="scientific">Sphaerisporangium flaviroseum</name>
    <dbReference type="NCBI Taxonomy" id="509199"/>
    <lineage>
        <taxon>Bacteria</taxon>
        <taxon>Bacillati</taxon>
        <taxon>Actinomycetota</taxon>
        <taxon>Actinomycetes</taxon>
        <taxon>Streptosporangiales</taxon>
        <taxon>Streptosporangiaceae</taxon>
        <taxon>Sphaerisporangium</taxon>
    </lineage>
</organism>
<dbReference type="EMBL" id="BAAAZR010000049">
    <property type="protein sequence ID" value="GAA3841025.1"/>
    <property type="molecule type" value="Genomic_DNA"/>
</dbReference>
<evidence type="ECO:0000313" key="6">
    <source>
        <dbReference type="EMBL" id="GAA3841025.1"/>
    </source>
</evidence>
<comment type="caution">
    <text evidence="6">The sequence shown here is derived from an EMBL/GenBank/DDBJ whole genome shotgun (WGS) entry which is preliminary data.</text>
</comment>
<comment type="cofactor">
    <cofactor evidence="1">
        <name>pyridoxal 5'-phosphate</name>
        <dbReference type="ChEBI" id="CHEBI:597326"/>
    </cofactor>
</comment>
<dbReference type="Gene3D" id="3.40.640.10">
    <property type="entry name" value="Type I PLP-dependent aspartate aminotransferase-like (Major domain)"/>
    <property type="match status" value="1"/>
</dbReference>
<evidence type="ECO:0000313" key="7">
    <source>
        <dbReference type="Proteomes" id="UP001500888"/>
    </source>
</evidence>
<dbReference type="Gene3D" id="3.90.1150.10">
    <property type="entry name" value="Aspartate Aminotransferase, domain 1"/>
    <property type="match status" value="1"/>
</dbReference>
<dbReference type="PANTHER" id="PTHR11986:SF79">
    <property type="entry name" value="ACETYLORNITHINE AMINOTRANSFERASE, MITOCHONDRIAL"/>
    <property type="match status" value="1"/>
</dbReference>
<dbReference type="RefSeq" id="WP_344951818.1">
    <property type="nucleotide sequence ID" value="NZ_BAAAZR010000049.1"/>
</dbReference>
<comment type="similarity">
    <text evidence="5">Belongs to the class-III pyridoxal-phosphate-dependent aminotransferase family.</text>
</comment>
<evidence type="ECO:0000256" key="4">
    <source>
        <dbReference type="ARBA" id="ARBA00022898"/>
    </source>
</evidence>
<dbReference type="InterPro" id="IPR050103">
    <property type="entry name" value="Class-III_PLP-dep_AT"/>
</dbReference>
<evidence type="ECO:0000256" key="5">
    <source>
        <dbReference type="RuleBase" id="RU003560"/>
    </source>
</evidence>
<reference evidence="7" key="1">
    <citation type="journal article" date="2019" name="Int. J. Syst. Evol. Microbiol.">
        <title>The Global Catalogue of Microorganisms (GCM) 10K type strain sequencing project: providing services to taxonomists for standard genome sequencing and annotation.</title>
        <authorList>
            <consortium name="The Broad Institute Genomics Platform"/>
            <consortium name="The Broad Institute Genome Sequencing Center for Infectious Disease"/>
            <person name="Wu L."/>
            <person name="Ma J."/>
        </authorList>
    </citation>
    <scope>NUCLEOTIDE SEQUENCE [LARGE SCALE GENOMIC DNA]</scope>
    <source>
        <strain evidence="7">JCM 16908</strain>
    </source>
</reference>
<keyword evidence="2" id="KW-0032">Aminotransferase</keyword>